<dbReference type="Gene3D" id="3.50.7.10">
    <property type="entry name" value="GroEL"/>
    <property type="match status" value="1"/>
</dbReference>
<protein>
    <recommendedName>
        <fullName evidence="5">60 kDa chaperonin</fullName>
    </recommendedName>
</protein>
<keyword evidence="4" id="KW-1185">Reference proteome</keyword>
<dbReference type="InterPro" id="IPR027410">
    <property type="entry name" value="TCP-1-like_intermed_sf"/>
</dbReference>
<dbReference type="PANTHER" id="PTHR45633">
    <property type="entry name" value="60 KDA HEAT SHOCK PROTEIN, MITOCHONDRIAL"/>
    <property type="match status" value="1"/>
</dbReference>
<dbReference type="PRINTS" id="PR00298">
    <property type="entry name" value="CHAPERONIN60"/>
</dbReference>
<accession>A0A4R5VCZ1</accession>
<sequence>MSATRVLFGDQLRLGMTDRLAPAIRAAAASLGPQGVGALYTLGGAVRRAETGVEIIRHFTGQSAEEKLVREAFVAADQGLHDGTARLAAMLDAALSASGEAIAAGIHPTLLSRAVSALFPEVNAQFAACTAPFGDPAAVLRAFDLPEEAVTALRAALDQAGQEGHVEVSEHPEPGIECNASQGFIVDMKPLIGGTHYHMERVSVLVVNDVIRDLKPLLPVIEGFAKSDKSLFIAARGLEGDAKQLLERNRVAGILRVSAFEPVDKGPRAAEMLTDLAVASGAEMISEETGRSLAHLTPDMLGAASALQRQGDRITFLEPKGNGDEIALRLRGIAAEVVRNRYLALDREHAQRRHSRLAGRWVELSVGEDPAQPGLLARVERAMKSARSAQAHGTIAGAGKGLSAVAARIEIEKPETQEERAARRILERALRAPERVLRRNAGLDDGYGNWGADLPELSDPADLSRSLLEIAVSLALQMMTLEAAVVRT</sequence>
<keyword evidence="2" id="KW-0143">Chaperone</keyword>
<comment type="caution">
    <text evidence="3">The sequence shown here is derived from an EMBL/GenBank/DDBJ whole genome shotgun (WGS) entry which is preliminary data.</text>
</comment>
<dbReference type="AlphaFoldDB" id="A0A4R5VCZ1"/>
<dbReference type="Proteomes" id="UP000295301">
    <property type="component" value="Unassembled WGS sequence"/>
</dbReference>
<dbReference type="InterPro" id="IPR027409">
    <property type="entry name" value="GroEL-like_apical_dom_sf"/>
</dbReference>
<evidence type="ECO:0000313" key="4">
    <source>
        <dbReference type="Proteomes" id="UP000295301"/>
    </source>
</evidence>
<evidence type="ECO:0000256" key="1">
    <source>
        <dbReference type="ARBA" id="ARBA00006607"/>
    </source>
</evidence>
<evidence type="ECO:0000313" key="3">
    <source>
        <dbReference type="EMBL" id="TDK50153.1"/>
    </source>
</evidence>
<dbReference type="EMBL" id="SMUV01000058">
    <property type="protein sequence ID" value="TDK50153.1"/>
    <property type="molecule type" value="Genomic_DNA"/>
</dbReference>
<gene>
    <name evidence="3" type="ORF">E1832_07020</name>
</gene>
<dbReference type="InterPro" id="IPR001844">
    <property type="entry name" value="Cpn60/GroEL"/>
</dbReference>
<organism evidence="3 4">
    <name type="scientific">Antarcticimicrobium luteum</name>
    <dbReference type="NCBI Taxonomy" id="2547397"/>
    <lineage>
        <taxon>Bacteria</taxon>
        <taxon>Pseudomonadati</taxon>
        <taxon>Pseudomonadota</taxon>
        <taxon>Alphaproteobacteria</taxon>
        <taxon>Rhodobacterales</taxon>
        <taxon>Paracoccaceae</taxon>
        <taxon>Antarcticimicrobium</taxon>
    </lineage>
</organism>
<dbReference type="GO" id="GO:0140662">
    <property type="term" value="F:ATP-dependent protein folding chaperone"/>
    <property type="evidence" value="ECO:0007669"/>
    <property type="project" value="InterPro"/>
</dbReference>
<evidence type="ECO:0008006" key="5">
    <source>
        <dbReference type="Google" id="ProtNLM"/>
    </source>
</evidence>
<dbReference type="GO" id="GO:0042026">
    <property type="term" value="P:protein refolding"/>
    <property type="evidence" value="ECO:0007669"/>
    <property type="project" value="InterPro"/>
</dbReference>
<name>A0A4R5VCZ1_9RHOB</name>
<dbReference type="SUPFAM" id="SSF52029">
    <property type="entry name" value="GroEL apical domain-like"/>
    <property type="match status" value="1"/>
</dbReference>
<proteinExistence type="inferred from homology"/>
<evidence type="ECO:0000256" key="2">
    <source>
        <dbReference type="ARBA" id="ARBA00023186"/>
    </source>
</evidence>
<dbReference type="Gene3D" id="3.30.260.10">
    <property type="entry name" value="TCP-1-like chaperonin intermediate domain"/>
    <property type="match status" value="1"/>
</dbReference>
<dbReference type="Gene3D" id="1.10.560.10">
    <property type="entry name" value="GroEL-like equatorial domain"/>
    <property type="match status" value="1"/>
</dbReference>
<comment type="similarity">
    <text evidence="1">Belongs to the chaperonin (HSP60) family.</text>
</comment>
<dbReference type="InterPro" id="IPR027413">
    <property type="entry name" value="GROEL-like_equatorial_sf"/>
</dbReference>
<dbReference type="OrthoDB" id="9131062at2"/>
<dbReference type="RefSeq" id="WP_133359025.1">
    <property type="nucleotide sequence ID" value="NZ_SMUV01000058.1"/>
</dbReference>
<dbReference type="SUPFAM" id="SSF48592">
    <property type="entry name" value="GroEL equatorial domain-like"/>
    <property type="match status" value="1"/>
</dbReference>
<reference evidence="3 4" key="1">
    <citation type="submission" date="2019-03" db="EMBL/GenBank/DDBJ databases">
        <title>Ruegeria lutea sp. nov., a novel strain, isolated from marine sediment, the Masan Bay, South Korea.</title>
        <authorList>
            <person name="Kim J."/>
            <person name="Kim D.-Y."/>
            <person name="Lee S.-S."/>
        </authorList>
    </citation>
    <scope>NUCLEOTIDE SEQUENCE [LARGE SCALE GENOMIC DNA]</scope>
    <source>
        <strain evidence="3 4">318-1</strain>
    </source>
</reference>